<dbReference type="SUPFAM" id="SSF53474">
    <property type="entry name" value="alpha/beta-Hydrolases"/>
    <property type="match status" value="1"/>
</dbReference>
<reference evidence="4" key="2">
    <citation type="submission" date="2020-04" db="EMBL/GenBank/DDBJ databases">
        <authorList>
            <consortium name="NCBI Genome Project"/>
        </authorList>
    </citation>
    <scope>NUCLEOTIDE SEQUENCE</scope>
    <source>
        <strain evidence="4">CBS 781.70</strain>
    </source>
</reference>
<feature type="domain" description="AB hydrolase-1" evidence="1">
    <location>
        <begin position="92"/>
        <end position="208"/>
    </location>
</feature>
<proteinExistence type="predicted"/>
<keyword evidence="2 4" id="KW-0378">Hydrolase</keyword>
<evidence type="ECO:0000313" key="2">
    <source>
        <dbReference type="EMBL" id="KAF1816068.1"/>
    </source>
</evidence>
<dbReference type="Gene3D" id="3.40.50.1820">
    <property type="entry name" value="alpha/beta hydrolase"/>
    <property type="match status" value="1"/>
</dbReference>
<dbReference type="InterPro" id="IPR000073">
    <property type="entry name" value="AB_hydrolase_1"/>
</dbReference>
<protein>
    <submittedName>
        <fullName evidence="2 4">Alpha/beta hydrolase</fullName>
    </submittedName>
</protein>
<dbReference type="InterPro" id="IPR029058">
    <property type="entry name" value="AB_hydrolase_fold"/>
</dbReference>
<dbReference type="RefSeq" id="XP_033537699.1">
    <property type="nucleotide sequence ID" value="XM_033673619.1"/>
</dbReference>
<evidence type="ECO:0000259" key="1">
    <source>
        <dbReference type="Pfam" id="PF00561"/>
    </source>
</evidence>
<dbReference type="GO" id="GO:0016787">
    <property type="term" value="F:hydrolase activity"/>
    <property type="evidence" value="ECO:0007669"/>
    <property type="project" value="UniProtKB-KW"/>
</dbReference>
<dbReference type="Pfam" id="PF00561">
    <property type="entry name" value="Abhydrolase_1"/>
    <property type="match status" value="1"/>
</dbReference>
<reference evidence="4" key="3">
    <citation type="submission" date="2025-04" db="UniProtKB">
        <authorList>
            <consortium name="RefSeq"/>
        </authorList>
    </citation>
    <scope>IDENTIFICATION</scope>
    <source>
        <strain evidence="4">CBS 781.70</strain>
    </source>
</reference>
<keyword evidence="3" id="KW-1185">Reference proteome</keyword>
<evidence type="ECO:0000313" key="4">
    <source>
        <dbReference type="RefSeq" id="XP_033537699.1"/>
    </source>
</evidence>
<dbReference type="OrthoDB" id="6431331at2759"/>
<name>A0A6G1GDF0_9PEZI</name>
<gene>
    <name evidence="2 4" type="ORF">P152DRAFT_109894</name>
</gene>
<accession>A0A6G1GDF0</accession>
<reference evidence="2 4" key="1">
    <citation type="submission" date="2020-01" db="EMBL/GenBank/DDBJ databases">
        <authorList>
            <consortium name="DOE Joint Genome Institute"/>
            <person name="Haridas S."/>
            <person name="Albert R."/>
            <person name="Binder M."/>
            <person name="Bloem J."/>
            <person name="Labutti K."/>
            <person name="Salamov A."/>
            <person name="Andreopoulos B."/>
            <person name="Baker S.E."/>
            <person name="Barry K."/>
            <person name="Bills G."/>
            <person name="Bluhm B.H."/>
            <person name="Cannon C."/>
            <person name="Castanera R."/>
            <person name="Culley D.E."/>
            <person name="Daum C."/>
            <person name="Ezra D."/>
            <person name="Gonzalez J.B."/>
            <person name="Henrissat B."/>
            <person name="Kuo A."/>
            <person name="Liang C."/>
            <person name="Lipzen A."/>
            <person name="Lutzoni F."/>
            <person name="Magnuson J."/>
            <person name="Mondo S."/>
            <person name="Nolan M."/>
            <person name="Ohm R."/>
            <person name="Pangilinan J."/>
            <person name="Park H.-J."/>
            <person name="Ramirez L."/>
            <person name="Alfaro M."/>
            <person name="Sun H."/>
            <person name="Tritt A."/>
            <person name="Yoshinaga Y."/>
            <person name="Zwiers L.-H."/>
            <person name="Turgeon B.G."/>
            <person name="Goodwin S.B."/>
            <person name="Spatafora J.W."/>
            <person name="Crous P.W."/>
            <person name="Grigoriev I.V."/>
        </authorList>
    </citation>
    <scope>NUCLEOTIDE SEQUENCE</scope>
    <source>
        <strain evidence="2 4">CBS 781.70</strain>
    </source>
</reference>
<dbReference type="Proteomes" id="UP000504638">
    <property type="component" value="Unplaced"/>
</dbReference>
<sequence length="482" mass="53222">MMTLLCFVTSAFELCYGLYGLSMISLVTILTGEMFRRAKPHEREELADARNNLWSLNKQPFGLKHQFCTLNHGLRLHYVIREPTNKPRHSNIVIFIHGFPDSWAVWKHQLTSEMLYDATLIAVDVPGSGGSDGLDRYNATSVLEAVSQFIVKMRDIYLRNTSGDNRDGQVIVVAHDWGAIIAFRLASEAPQLADRFIMTNSIHPSLTLSNVISRVASAKLMLKTWTRSPRSISLLRKAFANLLPILSQILKSWYIFVFRLPMPLAASVGCIGDFSFFRFLSATAHSQKSPRIPGPKGAEALAETVGPGEAECVVVEGGHPTHTYGPDVKARARTGGWATRIRLYREGLFSGPWEKSLETMWKLEQLEEARTRSSSAGGSCGGLFNTGPVGALMQSSTVVWGMEDPALDSRLNLEGMGDYMSAKGSQVVQVKGVGHWTPIEEGCREVLVEVVAWAVGGEKRGKLSEVLSSKSRMDHVKVAIEK</sequence>
<organism evidence="2">
    <name type="scientific">Eremomyces bilateralis CBS 781.70</name>
    <dbReference type="NCBI Taxonomy" id="1392243"/>
    <lineage>
        <taxon>Eukaryota</taxon>
        <taxon>Fungi</taxon>
        <taxon>Dikarya</taxon>
        <taxon>Ascomycota</taxon>
        <taxon>Pezizomycotina</taxon>
        <taxon>Dothideomycetes</taxon>
        <taxon>Dothideomycetes incertae sedis</taxon>
        <taxon>Eremomycetales</taxon>
        <taxon>Eremomycetaceae</taxon>
        <taxon>Eremomyces</taxon>
    </lineage>
</organism>
<dbReference type="AlphaFoldDB" id="A0A6G1GDF0"/>
<dbReference type="GeneID" id="54414189"/>
<evidence type="ECO:0000313" key="3">
    <source>
        <dbReference type="Proteomes" id="UP000504638"/>
    </source>
</evidence>
<dbReference type="EMBL" id="ML975150">
    <property type="protein sequence ID" value="KAF1816068.1"/>
    <property type="molecule type" value="Genomic_DNA"/>
</dbReference>
<dbReference type="PANTHER" id="PTHR43329">
    <property type="entry name" value="EPOXIDE HYDROLASE"/>
    <property type="match status" value="1"/>
</dbReference>